<dbReference type="Ensembl" id="ENSSAUT00010007099.1">
    <property type="protein sequence ID" value="ENSSAUP00010006599.1"/>
    <property type="gene ID" value="ENSSAUG00010003351.1"/>
</dbReference>
<dbReference type="GeneTree" id="ENSGT00990000212268"/>
<keyword evidence="1" id="KW-0479">Metal-binding</keyword>
<feature type="domain" description="THAP-type" evidence="8">
    <location>
        <begin position="1"/>
        <end position="82"/>
    </location>
</feature>
<dbReference type="AlphaFoldDB" id="A0A671TX51"/>
<reference evidence="9" key="3">
    <citation type="submission" date="2025-09" db="UniProtKB">
        <authorList>
            <consortium name="Ensembl"/>
        </authorList>
    </citation>
    <scope>IDENTIFICATION</scope>
</reference>
<keyword evidence="3" id="KW-0862">Zinc</keyword>
<name>A0A671TX51_SPAAU</name>
<dbReference type="InterPro" id="IPR026521">
    <property type="entry name" value="THAP2"/>
</dbReference>
<evidence type="ECO:0000256" key="3">
    <source>
        <dbReference type="ARBA" id="ARBA00022833"/>
    </source>
</evidence>
<protein>
    <recommendedName>
        <fullName evidence="8">THAP-type domain-containing protein</fullName>
    </recommendedName>
</protein>
<keyword evidence="6" id="KW-0175">Coiled coil</keyword>
<organism evidence="9 10">
    <name type="scientific">Sparus aurata</name>
    <name type="common">Gilthead sea bream</name>
    <dbReference type="NCBI Taxonomy" id="8175"/>
    <lineage>
        <taxon>Eukaryota</taxon>
        <taxon>Metazoa</taxon>
        <taxon>Chordata</taxon>
        <taxon>Craniata</taxon>
        <taxon>Vertebrata</taxon>
        <taxon>Euteleostomi</taxon>
        <taxon>Actinopterygii</taxon>
        <taxon>Neopterygii</taxon>
        <taxon>Teleostei</taxon>
        <taxon>Neoteleostei</taxon>
        <taxon>Acanthomorphata</taxon>
        <taxon>Eupercaria</taxon>
        <taxon>Spariformes</taxon>
        <taxon>Sparidae</taxon>
        <taxon>Sparus</taxon>
    </lineage>
</organism>
<dbReference type="Proteomes" id="UP000472265">
    <property type="component" value="Chromosome 8"/>
</dbReference>
<feature type="coiled-coil region" evidence="6">
    <location>
        <begin position="143"/>
        <end position="191"/>
    </location>
</feature>
<dbReference type="SUPFAM" id="SSF57716">
    <property type="entry name" value="Glucocorticoid receptor-like (DNA-binding domain)"/>
    <property type="match status" value="1"/>
</dbReference>
<dbReference type="PANTHER" id="PTHR47696">
    <property type="entry name" value="THAP DOMAIN-CONTAINING PROTEIN 2"/>
    <property type="match status" value="1"/>
</dbReference>
<keyword evidence="2 5" id="KW-0863">Zinc-finger</keyword>
<evidence type="ECO:0000256" key="2">
    <source>
        <dbReference type="ARBA" id="ARBA00022771"/>
    </source>
</evidence>
<evidence type="ECO:0000256" key="6">
    <source>
        <dbReference type="SAM" id="Coils"/>
    </source>
</evidence>
<reference evidence="9" key="1">
    <citation type="submission" date="2021-04" db="EMBL/GenBank/DDBJ databases">
        <authorList>
            <consortium name="Wellcome Sanger Institute Data Sharing"/>
        </authorList>
    </citation>
    <scope>NUCLEOTIDE SEQUENCE [LARGE SCALE GENOMIC DNA]</scope>
</reference>
<evidence type="ECO:0000256" key="1">
    <source>
        <dbReference type="ARBA" id="ARBA00022723"/>
    </source>
</evidence>
<evidence type="ECO:0000256" key="5">
    <source>
        <dbReference type="PROSITE-ProRule" id="PRU00309"/>
    </source>
</evidence>
<evidence type="ECO:0000313" key="9">
    <source>
        <dbReference type="Ensembl" id="ENSSAUP00010006599.1"/>
    </source>
</evidence>
<dbReference type="InterPro" id="IPR006612">
    <property type="entry name" value="THAP_Znf"/>
</dbReference>
<dbReference type="GO" id="GO:0003677">
    <property type="term" value="F:DNA binding"/>
    <property type="evidence" value="ECO:0007669"/>
    <property type="project" value="UniProtKB-UniRule"/>
</dbReference>
<dbReference type="SMART" id="SM00980">
    <property type="entry name" value="THAP"/>
    <property type="match status" value="1"/>
</dbReference>
<reference evidence="9" key="2">
    <citation type="submission" date="2025-08" db="UniProtKB">
        <authorList>
            <consortium name="Ensembl"/>
        </authorList>
    </citation>
    <scope>IDENTIFICATION</scope>
</reference>
<proteinExistence type="predicted"/>
<keyword evidence="10" id="KW-1185">Reference proteome</keyword>
<dbReference type="Pfam" id="PF05485">
    <property type="entry name" value="THAP"/>
    <property type="match status" value="1"/>
</dbReference>
<feature type="region of interest" description="Disordered" evidence="7">
    <location>
        <begin position="92"/>
        <end position="112"/>
    </location>
</feature>
<dbReference type="PANTHER" id="PTHR47696:SF2">
    <property type="entry name" value="PROVISIONAL ORTHOLOG OF THAP DOMAIN CONTAINING 1"/>
    <property type="match status" value="1"/>
</dbReference>
<evidence type="ECO:0000259" key="8">
    <source>
        <dbReference type="PROSITE" id="PS50950"/>
    </source>
</evidence>
<accession>A0A671TX51</accession>
<keyword evidence="4 5" id="KW-0238">DNA-binding</keyword>
<evidence type="ECO:0000313" key="10">
    <source>
        <dbReference type="Proteomes" id="UP000472265"/>
    </source>
</evidence>
<evidence type="ECO:0000256" key="7">
    <source>
        <dbReference type="SAM" id="MobiDB-lite"/>
    </source>
</evidence>
<evidence type="ECO:0000256" key="4">
    <source>
        <dbReference type="ARBA" id="ARBA00023125"/>
    </source>
</evidence>
<dbReference type="GO" id="GO:0008270">
    <property type="term" value="F:zinc ion binding"/>
    <property type="evidence" value="ECO:0007669"/>
    <property type="project" value="UniProtKB-KW"/>
</dbReference>
<sequence>MVNYCVCGGCTNSSLSGHRVHRFPDRKKNGAIFRAWVRFVQLKRRDFSSASATKNAVVCGFNVGCRSKNQVRLTPGAVPSVPTASAGPLSAAAAGAAAGGRHGHGSGRDSARLKHHSNHVHLSFYLDHGYALPTSPTALKTRINEALARVESLEREKKNAVAREKRPKTTVKSLLEDLREKNLINEELKERLKFYSGKTKLKTCAI</sequence>
<dbReference type="PROSITE" id="PS50950">
    <property type="entry name" value="ZF_THAP"/>
    <property type="match status" value="1"/>
</dbReference>